<evidence type="ECO:0000313" key="4">
    <source>
        <dbReference type="Proteomes" id="UP000001137"/>
    </source>
</evidence>
<dbReference type="InterPro" id="IPR002881">
    <property type="entry name" value="DUF58"/>
</dbReference>
<gene>
    <name evidence="3" type="ordered locus">Cmaq_0911</name>
</gene>
<dbReference type="PANTHER" id="PTHR34351">
    <property type="entry name" value="SLR1927 PROTEIN-RELATED"/>
    <property type="match status" value="1"/>
</dbReference>
<dbReference type="AlphaFoldDB" id="A8MD88"/>
<dbReference type="KEGG" id="cma:Cmaq_0911"/>
<dbReference type="GeneID" id="5709333"/>
<accession>A8MD88</accession>
<reference evidence="3 4" key="1">
    <citation type="submission" date="2007-10" db="EMBL/GenBank/DDBJ databases">
        <title>Complete sequence of Caldivirga maquilingensis IC-167.</title>
        <authorList>
            <consortium name="US DOE Joint Genome Institute"/>
            <person name="Copeland A."/>
            <person name="Lucas S."/>
            <person name="Lapidus A."/>
            <person name="Barry K."/>
            <person name="Glavina del Rio T."/>
            <person name="Dalin E."/>
            <person name="Tice H."/>
            <person name="Pitluck S."/>
            <person name="Saunders E."/>
            <person name="Brettin T."/>
            <person name="Bruce D."/>
            <person name="Detter J.C."/>
            <person name="Han C."/>
            <person name="Schmutz J."/>
            <person name="Larimer F."/>
            <person name="Land M."/>
            <person name="Hauser L."/>
            <person name="Kyrpides N."/>
            <person name="Ivanova N."/>
            <person name="Biddle J.F."/>
            <person name="Zhang Z."/>
            <person name="Fitz-Gibbon S.T."/>
            <person name="Lowe T.M."/>
            <person name="Saltikov C."/>
            <person name="House C.H."/>
            <person name="Richardson P."/>
        </authorList>
    </citation>
    <scope>NUCLEOTIDE SEQUENCE [LARGE SCALE GENOMIC DNA]</scope>
    <source>
        <strain evidence="4">ATCC 700844 / DSM 13496 / JCM 10307 / IC-167</strain>
    </source>
</reference>
<dbReference type="RefSeq" id="WP_012185963.1">
    <property type="nucleotide sequence ID" value="NC_009954.1"/>
</dbReference>
<dbReference type="Pfam" id="PF01882">
    <property type="entry name" value="DUF58"/>
    <property type="match status" value="1"/>
</dbReference>
<dbReference type="PANTHER" id="PTHR34351:SF1">
    <property type="entry name" value="SLR1927 PROTEIN"/>
    <property type="match status" value="1"/>
</dbReference>
<feature type="transmembrane region" description="Helical" evidence="1">
    <location>
        <begin position="30"/>
        <end position="48"/>
    </location>
</feature>
<keyword evidence="1" id="KW-1133">Transmembrane helix</keyword>
<evidence type="ECO:0000313" key="3">
    <source>
        <dbReference type="EMBL" id="ABW01744.1"/>
    </source>
</evidence>
<evidence type="ECO:0000256" key="1">
    <source>
        <dbReference type="SAM" id="Phobius"/>
    </source>
</evidence>
<dbReference type="OrthoDB" id="31512at2157"/>
<evidence type="ECO:0000259" key="2">
    <source>
        <dbReference type="Pfam" id="PF01882"/>
    </source>
</evidence>
<dbReference type="STRING" id="397948.Cmaq_0911"/>
<feature type="domain" description="DUF58" evidence="2">
    <location>
        <begin position="204"/>
        <end position="319"/>
    </location>
</feature>
<keyword evidence="1" id="KW-0472">Membrane</keyword>
<name>A8MD88_CALMQ</name>
<protein>
    <recommendedName>
        <fullName evidence="2">DUF58 domain-containing protein</fullName>
    </recommendedName>
</protein>
<keyword evidence="4" id="KW-1185">Reference proteome</keyword>
<dbReference type="Proteomes" id="UP000001137">
    <property type="component" value="Chromosome"/>
</dbReference>
<dbReference type="HOGENOM" id="CLU_052321_2_1_2"/>
<dbReference type="eggNOG" id="arCOG02742">
    <property type="taxonomic scope" value="Archaea"/>
</dbReference>
<dbReference type="EMBL" id="CP000852">
    <property type="protein sequence ID" value="ABW01744.1"/>
    <property type="molecule type" value="Genomic_DNA"/>
</dbReference>
<organism evidence="3 4">
    <name type="scientific">Caldivirga maquilingensis (strain ATCC 700844 / DSM 13496 / JCM 10307 / IC-167)</name>
    <dbReference type="NCBI Taxonomy" id="397948"/>
    <lineage>
        <taxon>Archaea</taxon>
        <taxon>Thermoproteota</taxon>
        <taxon>Thermoprotei</taxon>
        <taxon>Thermoproteales</taxon>
        <taxon>Thermoproteaceae</taxon>
        <taxon>Caldivirga</taxon>
    </lineage>
</organism>
<sequence>MVKESSKTIIMLSTLSMATAAVALLSTVKPLIIGVAFPLILASLALMIENKPRINAVIEVNPGRIYVNDDVEVNVRVKVTGGYGIITIRAPPRPGSIEAEGFELVDGKNVHVVFKGLRDVEKTFKYRLRAVRRGRYELRIIDYTYHDLLGLTAPIEGYVDVSAPVEVMPRVKLITRATGIIKPREAFPRTPLSRLGPYSTEFRSVREYVLGDPYRFINWKATARSPNGNLMVNEYEREGLRTILFILDSGRWMRYGTWEENPLEYGILLILSLSRLLLRYNYNVGLWTTMGRVYPSSGMGHYYKIQRALMGIEAKPAAYINDPTLRVIVNETRPLVIMVTSVNNDNVNWLSGFLKSLPTYGILLDIIPHSIIMKMNLPDIKCAKALALDRVRLYRLMPSRFRILSWDPVCDGIGPITVKVLSNIGWSV</sequence>
<keyword evidence="1" id="KW-0812">Transmembrane</keyword>
<proteinExistence type="predicted"/>